<keyword evidence="4 11" id="KW-0489">Methyltransferase</keyword>
<accession>A0A1G9MWK3</accession>
<dbReference type="Pfam" id="PF02870">
    <property type="entry name" value="Methyltransf_1N"/>
    <property type="match status" value="1"/>
</dbReference>
<dbReference type="GO" id="GO:0003908">
    <property type="term" value="F:methylated-DNA-[protein]-cysteine S-methyltransferase activity"/>
    <property type="evidence" value="ECO:0007669"/>
    <property type="project" value="UniProtKB-EC"/>
</dbReference>
<comment type="catalytic activity">
    <reaction evidence="8">
        <text>a 6-O-methyl-2'-deoxyguanosine in DNA + L-cysteinyl-[protein] = S-methyl-L-cysteinyl-[protein] + a 2'-deoxyguanosine in DNA</text>
        <dbReference type="Rhea" id="RHEA:24000"/>
        <dbReference type="Rhea" id="RHEA-COMP:10131"/>
        <dbReference type="Rhea" id="RHEA-COMP:10132"/>
        <dbReference type="Rhea" id="RHEA-COMP:11367"/>
        <dbReference type="Rhea" id="RHEA-COMP:11368"/>
        <dbReference type="ChEBI" id="CHEBI:29950"/>
        <dbReference type="ChEBI" id="CHEBI:82612"/>
        <dbReference type="ChEBI" id="CHEBI:85445"/>
        <dbReference type="ChEBI" id="CHEBI:85448"/>
        <dbReference type="EC" id="2.1.1.63"/>
    </reaction>
</comment>
<dbReference type="GO" id="GO:0006281">
    <property type="term" value="P:DNA repair"/>
    <property type="evidence" value="ECO:0007669"/>
    <property type="project" value="UniProtKB-KW"/>
</dbReference>
<dbReference type="Gene3D" id="1.10.10.10">
    <property type="entry name" value="Winged helix-like DNA-binding domain superfamily/Winged helix DNA-binding domain"/>
    <property type="match status" value="1"/>
</dbReference>
<dbReference type="NCBIfam" id="TIGR00589">
    <property type="entry name" value="ogt"/>
    <property type="match status" value="1"/>
</dbReference>
<dbReference type="Proteomes" id="UP000199226">
    <property type="component" value="Unassembled WGS sequence"/>
</dbReference>
<dbReference type="InterPro" id="IPR036631">
    <property type="entry name" value="MGMT_N_sf"/>
</dbReference>
<evidence type="ECO:0000313" key="11">
    <source>
        <dbReference type="EMBL" id="SDL78297.1"/>
    </source>
</evidence>
<evidence type="ECO:0000256" key="1">
    <source>
        <dbReference type="ARBA" id="ARBA00001286"/>
    </source>
</evidence>
<gene>
    <name evidence="11" type="ORF">SAMN05421813_102133</name>
</gene>
<dbReference type="STRING" id="990371.SAMN05421813_102133"/>
<evidence type="ECO:0000313" key="12">
    <source>
        <dbReference type="Proteomes" id="UP000199226"/>
    </source>
</evidence>
<evidence type="ECO:0000256" key="6">
    <source>
        <dbReference type="ARBA" id="ARBA00022763"/>
    </source>
</evidence>
<dbReference type="PANTHER" id="PTHR10815">
    <property type="entry name" value="METHYLATED-DNA--PROTEIN-CYSTEINE METHYLTRANSFERASE"/>
    <property type="match status" value="1"/>
</dbReference>
<dbReference type="InterPro" id="IPR001497">
    <property type="entry name" value="MethylDNA_cys_MeTrfase_AS"/>
</dbReference>
<dbReference type="InterPro" id="IPR036388">
    <property type="entry name" value="WH-like_DNA-bd_sf"/>
</dbReference>
<name>A0A1G9MWK3_9SPHI</name>
<evidence type="ECO:0000256" key="4">
    <source>
        <dbReference type="ARBA" id="ARBA00022603"/>
    </source>
</evidence>
<evidence type="ECO:0000256" key="3">
    <source>
        <dbReference type="ARBA" id="ARBA00011918"/>
    </source>
</evidence>
<dbReference type="CDD" id="cd06445">
    <property type="entry name" value="ATase"/>
    <property type="match status" value="1"/>
</dbReference>
<comment type="similarity">
    <text evidence="2">Belongs to the MGMT family.</text>
</comment>
<dbReference type="SUPFAM" id="SSF46767">
    <property type="entry name" value="Methylated DNA-protein cysteine methyltransferase, C-terminal domain"/>
    <property type="match status" value="1"/>
</dbReference>
<evidence type="ECO:0000256" key="8">
    <source>
        <dbReference type="ARBA" id="ARBA00049348"/>
    </source>
</evidence>
<dbReference type="EC" id="2.1.1.63" evidence="3"/>
<feature type="domain" description="Methylguanine DNA methyltransferase ribonuclease-like" evidence="10">
    <location>
        <begin position="1"/>
        <end position="62"/>
    </location>
</feature>
<dbReference type="AlphaFoldDB" id="A0A1G9MWK3"/>
<organism evidence="11 12">
    <name type="scientific">Daejeonella rubra</name>
    <dbReference type="NCBI Taxonomy" id="990371"/>
    <lineage>
        <taxon>Bacteria</taxon>
        <taxon>Pseudomonadati</taxon>
        <taxon>Bacteroidota</taxon>
        <taxon>Sphingobacteriia</taxon>
        <taxon>Sphingobacteriales</taxon>
        <taxon>Sphingobacteriaceae</taxon>
        <taxon>Daejeonella</taxon>
    </lineage>
</organism>
<dbReference type="PROSITE" id="PS00374">
    <property type="entry name" value="MGMT"/>
    <property type="match status" value="1"/>
</dbReference>
<dbReference type="SUPFAM" id="SSF53155">
    <property type="entry name" value="Methylated DNA-protein cysteine methyltransferase domain"/>
    <property type="match status" value="1"/>
</dbReference>
<keyword evidence="7" id="KW-0234">DNA repair</keyword>
<dbReference type="InterPro" id="IPR008332">
    <property type="entry name" value="MethylG_MeTrfase_N"/>
</dbReference>
<dbReference type="RefSeq" id="WP_090698872.1">
    <property type="nucleotide sequence ID" value="NZ_FNHH01000002.1"/>
</dbReference>
<evidence type="ECO:0000256" key="5">
    <source>
        <dbReference type="ARBA" id="ARBA00022679"/>
    </source>
</evidence>
<dbReference type="Gene3D" id="3.30.160.70">
    <property type="entry name" value="Methylated DNA-protein cysteine methyltransferase domain"/>
    <property type="match status" value="1"/>
</dbReference>
<keyword evidence="5 11" id="KW-0808">Transferase</keyword>
<keyword evidence="12" id="KW-1185">Reference proteome</keyword>
<evidence type="ECO:0000256" key="2">
    <source>
        <dbReference type="ARBA" id="ARBA00008711"/>
    </source>
</evidence>
<reference evidence="12" key="1">
    <citation type="submission" date="2016-10" db="EMBL/GenBank/DDBJ databases">
        <authorList>
            <person name="Varghese N."/>
            <person name="Submissions S."/>
        </authorList>
    </citation>
    <scope>NUCLEOTIDE SEQUENCE [LARGE SCALE GENOMIC DNA]</scope>
    <source>
        <strain evidence="12">DSM 24536</strain>
    </source>
</reference>
<dbReference type="InterPro" id="IPR014048">
    <property type="entry name" value="MethylDNA_cys_MeTrfase_DNA-bd"/>
</dbReference>
<proteinExistence type="inferred from homology"/>
<sequence length="159" mass="18042">MFFSILESPIGHMIIKATEQEVYSINFPEHFSDESPNEISELAKKQFIEYFEGKRNDFDFPMLQTGTDFQKKVWLELRKIDAGKPITYAALAKRMKNPLAIRAIASANGKNNLMIAVPCHRVIGSNGELVGFSAGLWRKKWLLEHEARITSIGQSTLIL</sequence>
<dbReference type="Pfam" id="PF01035">
    <property type="entry name" value="DNA_binding_1"/>
    <property type="match status" value="1"/>
</dbReference>
<protein>
    <recommendedName>
        <fullName evidence="3">methylated-DNA--[protein]-cysteine S-methyltransferase</fullName>
        <ecNumber evidence="3">2.1.1.63</ecNumber>
    </recommendedName>
</protein>
<dbReference type="PANTHER" id="PTHR10815:SF13">
    <property type="entry name" value="METHYLATED-DNA--PROTEIN-CYSTEINE METHYLTRANSFERASE"/>
    <property type="match status" value="1"/>
</dbReference>
<keyword evidence="6" id="KW-0227">DNA damage</keyword>
<evidence type="ECO:0000256" key="7">
    <source>
        <dbReference type="ARBA" id="ARBA00023204"/>
    </source>
</evidence>
<comment type="catalytic activity">
    <reaction evidence="1">
        <text>a 4-O-methyl-thymidine in DNA + L-cysteinyl-[protein] = a thymidine in DNA + S-methyl-L-cysteinyl-[protein]</text>
        <dbReference type="Rhea" id="RHEA:53428"/>
        <dbReference type="Rhea" id="RHEA-COMP:10131"/>
        <dbReference type="Rhea" id="RHEA-COMP:10132"/>
        <dbReference type="Rhea" id="RHEA-COMP:13555"/>
        <dbReference type="Rhea" id="RHEA-COMP:13556"/>
        <dbReference type="ChEBI" id="CHEBI:29950"/>
        <dbReference type="ChEBI" id="CHEBI:82612"/>
        <dbReference type="ChEBI" id="CHEBI:137386"/>
        <dbReference type="ChEBI" id="CHEBI:137387"/>
        <dbReference type="EC" id="2.1.1.63"/>
    </reaction>
</comment>
<dbReference type="OrthoDB" id="9802228at2"/>
<evidence type="ECO:0000259" key="10">
    <source>
        <dbReference type="Pfam" id="PF02870"/>
    </source>
</evidence>
<dbReference type="InterPro" id="IPR036217">
    <property type="entry name" value="MethylDNA_cys_MeTrfase_DNAb"/>
</dbReference>
<dbReference type="GO" id="GO:0032259">
    <property type="term" value="P:methylation"/>
    <property type="evidence" value="ECO:0007669"/>
    <property type="project" value="UniProtKB-KW"/>
</dbReference>
<feature type="domain" description="Methylated-DNA-[protein]-cysteine S-methyltransferase DNA binding" evidence="9">
    <location>
        <begin position="68"/>
        <end position="147"/>
    </location>
</feature>
<dbReference type="FunFam" id="1.10.10.10:FF:000214">
    <property type="entry name" value="Methylated-DNA--protein-cysteine methyltransferase"/>
    <property type="match status" value="1"/>
</dbReference>
<dbReference type="EMBL" id="FNHH01000002">
    <property type="protein sequence ID" value="SDL78297.1"/>
    <property type="molecule type" value="Genomic_DNA"/>
</dbReference>
<evidence type="ECO:0000259" key="9">
    <source>
        <dbReference type="Pfam" id="PF01035"/>
    </source>
</evidence>